<keyword evidence="3" id="KW-1185">Reference proteome</keyword>
<dbReference type="Pfam" id="PF12680">
    <property type="entry name" value="SnoaL_2"/>
    <property type="match status" value="1"/>
</dbReference>
<gene>
    <name evidence="2" type="ORF">ACFQHK_01185</name>
</gene>
<dbReference type="RefSeq" id="WP_304446827.1">
    <property type="nucleotide sequence ID" value="NZ_JARRAH010000001.1"/>
</dbReference>
<reference evidence="2 3" key="1">
    <citation type="journal article" date="2019" name="Int. J. Syst. Evol. Microbiol.">
        <title>The Global Catalogue of Microorganisms (GCM) 10K type strain sequencing project: providing services to taxonomists for standard genome sequencing and annotation.</title>
        <authorList>
            <consortium name="The Broad Institute Genomics Platform"/>
            <consortium name="The Broad Institute Genome Sequencing Center for Infectious Disease"/>
            <person name="Wu L."/>
            <person name="Ma J."/>
        </authorList>
    </citation>
    <scope>NUCLEOTIDE SEQUENCE [LARGE SCALE GENOMIC DNA]</scope>
    <source>
        <strain evidence="2 3">PSRA2</strain>
    </source>
</reference>
<accession>A0ABD5U8L5</accession>
<evidence type="ECO:0000313" key="2">
    <source>
        <dbReference type="EMBL" id="MFC6835119.1"/>
    </source>
</evidence>
<dbReference type="AlphaFoldDB" id="A0ABD5U8L5"/>
<proteinExistence type="predicted"/>
<name>A0ABD5U8L5_9EURY</name>
<organism evidence="2 3">
    <name type="scientific">Halomarina ordinaria</name>
    <dbReference type="NCBI Taxonomy" id="3033939"/>
    <lineage>
        <taxon>Archaea</taxon>
        <taxon>Methanobacteriati</taxon>
        <taxon>Methanobacteriota</taxon>
        <taxon>Stenosarchaea group</taxon>
        <taxon>Halobacteria</taxon>
        <taxon>Halobacteriales</taxon>
        <taxon>Natronomonadaceae</taxon>
        <taxon>Halomarina</taxon>
    </lineage>
</organism>
<dbReference type="Gene3D" id="3.10.450.50">
    <property type="match status" value="1"/>
</dbReference>
<evidence type="ECO:0000259" key="1">
    <source>
        <dbReference type="Pfam" id="PF12680"/>
    </source>
</evidence>
<dbReference type="SUPFAM" id="SSF54427">
    <property type="entry name" value="NTF2-like"/>
    <property type="match status" value="1"/>
</dbReference>
<feature type="domain" description="SnoaL-like" evidence="1">
    <location>
        <begin position="13"/>
        <end position="109"/>
    </location>
</feature>
<protein>
    <submittedName>
        <fullName evidence="2">Nuclear transport factor 2 family protein</fullName>
    </submittedName>
</protein>
<dbReference type="InterPro" id="IPR037401">
    <property type="entry name" value="SnoaL-like"/>
</dbReference>
<dbReference type="InterPro" id="IPR032710">
    <property type="entry name" value="NTF2-like_dom_sf"/>
</dbReference>
<comment type="caution">
    <text evidence="2">The sequence shown here is derived from an EMBL/GenBank/DDBJ whole genome shotgun (WGS) entry which is preliminary data.</text>
</comment>
<evidence type="ECO:0000313" key="3">
    <source>
        <dbReference type="Proteomes" id="UP001596406"/>
    </source>
</evidence>
<sequence length="120" mass="13442">MGTTDDTTEEVLDRHLEAFGAQDMDAILADYDEDAVVVAQLETYRGLDEIEELFAGLFEEFDDPDVTFSLDESLVEDEYGHIVWRASTPETEYEFATDTFVIRDGNIVAQTFVAKTSDAA</sequence>
<dbReference type="EMBL" id="JBHSXM010000001">
    <property type="protein sequence ID" value="MFC6835119.1"/>
    <property type="molecule type" value="Genomic_DNA"/>
</dbReference>
<dbReference type="Proteomes" id="UP001596406">
    <property type="component" value="Unassembled WGS sequence"/>
</dbReference>